<sequence length="52" mass="6038">MRKRTIPQDPGHAWVSCGIVCICAKCDKRRRMKQEDKAKNQLYSLINAPYLC</sequence>
<gene>
    <name evidence="1" type="ORF">AALO17_05130</name>
</gene>
<organism evidence="1 2">
    <name type="scientific">Faecalibaculum rodentium</name>
    <dbReference type="NCBI Taxonomy" id="1702221"/>
    <lineage>
        <taxon>Bacteria</taxon>
        <taxon>Bacillati</taxon>
        <taxon>Bacillota</taxon>
        <taxon>Erysipelotrichia</taxon>
        <taxon>Erysipelotrichales</taxon>
        <taxon>Erysipelotrichaceae</taxon>
        <taxon>Faecalibaculum</taxon>
    </lineage>
</organism>
<accession>A0A140DSM0</accession>
<reference evidence="1 2" key="1">
    <citation type="journal article" date="2016" name="Gut Pathog.">
        <title>Whole genome sequencing of "Faecalibaculum rodentium" ALO17, isolated from C57BL/6J laboratory mouse feces.</title>
        <authorList>
            <person name="Lim S."/>
            <person name="Chang D.H."/>
            <person name="Ahn S."/>
            <person name="Kim B.C."/>
        </authorList>
    </citation>
    <scope>NUCLEOTIDE SEQUENCE [LARGE SCALE GENOMIC DNA]</scope>
    <source>
        <strain evidence="1 2">Alo17</strain>
    </source>
</reference>
<dbReference type="Proteomes" id="UP000069771">
    <property type="component" value="Chromosome"/>
</dbReference>
<proteinExistence type="predicted"/>
<evidence type="ECO:0000313" key="2">
    <source>
        <dbReference type="Proteomes" id="UP000069771"/>
    </source>
</evidence>
<dbReference type="KEGG" id="fro:AALO17_05130"/>
<dbReference type="AlphaFoldDB" id="A0A140DSM0"/>
<keyword evidence="2" id="KW-1185">Reference proteome</keyword>
<evidence type="ECO:0000313" key="1">
    <source>
        <dbReference type="EMBL" id="AMK53647.1"/>
    </source>
</evidence>
<dbReference type="EMBL" id="CP011391">
    <property type="protein sequence ID" value="AMK53647.1"/>
    <property type="molecule type" value="Genomic_DNA"/>
</dbReference>
<protein>
    <submittedName>
        <fullName evidence="1">Uncharacterized protein</fullName>
    </submittedName>
</protein>
<dbReference type="STRING" id="1702221.AALO17_05130"/>
<name>A0A140DSM0_9FIRM</name>